<keyword evidence="3" id="KW-1185">Reference proteome</keyword>
<feature type="domain" description="DRTGG" evidence="1">
    <location>
        <begin position="205"/>
        <end position="310"/>
    </location>
</feature>
<dbReference type="InParanoid" id="D1YXS4"/>
<organism evidence="2 3">
    <name type="scientific">Methanocella paludicola (strain DSM 17711 / JCM 13418 / NBRC 101707 / SANAE)</name>
    <dbReference type="NCBI Taxonomy" id="304371"/>
    <lineage>
        <taxon>Archaea</taxon>
        <taxon>Methanobacteriati</taxon>
        <taxon>Methanobacteriota</taxon>
        <taxon>Stenosarchaea group</taxon>
        <taxon>Methanomicrobia</taxon>
        <taxon>Methanocellales</taxon>
        <taxon>Methanocellaceae</taxon>
        <taxon>Methanocella</taxon>
    </lineage>
</organism>
<dbReference type="FunCoup" id="D1YXS4">
    <property type="interactions" value="76"/>
</dbReference>
<dbReference type="InterPro" id="IPR027417">
    <property type="entry name" value="P-loop_NTPase"/>
</dbReference>
<dbReference type="STRING" id="304371.MCP_1174"/>
<evidence type="ECO:0000259" key="1">
    <source>
        <dbReference type="Pfam" id="PF07085"/>
    </source>
</evidence>
<dbReference type="PANTHER" id="PTHR43356:SF2">
    <property type="entry name" value="PHOSPHATE ACETYLTRANSFERASE"/>
    <property type="match status" value="1"/>
</dbReference>
<reference evidence="2 3" key="2">
    <citation type="journal article" date="2008" name="Int. J. Syst. Evol. Microbiol.">
        <title>Methanocella paludicola gen. nov., sp. nov., a methane-producing archaeon, the first isolate of the lineage 'Rice Cluster I', and proposal of the new archaeal order Methanocellales ord. nov.</title>
        <authorList>
            <person name="Sakai S."/>
            <person name="Imachi H."/>
            <person name="Hanada S."/>
            <person name="Ohashi A."/>
            <person name="Harada H."/>
            <person name="Kamagata Y."/>
        </authorList>
    </citation>
    <scope>NUCLEOTIDE SEQUENCE [LARGE SCALE GENOMIC DNA]</scope>
    <source>
        <strain evidence="3">DSM 17711 / JCM 13418 / NBRC 101707 / SANAE</strain>
    </source>
</reference>
<dbReference type="eggNOG" id="arCOG00099">
    <property type="taxonomic scope" value="Archaea"/>
</dbReference>
<sequence length="341" mass="37632">MRRSPIIKLVKSIFVSSITSRSGKTVITLGLALNSKVFTGFFKPFQEKMITVNGHLVEEDAYLMQSVIDFEASPAELCPFPRESIPSLTMDQVMEAYDRVSKNKELMIVEGVELITAGFLYGLSGFDIVERLKSDIILLSNADPESLDRLAMMKHYMDYRGIPLKGVILNFCDDVGIENFLKSKGIPVLGSMPYTPSLRTLHVYEIVEELNGLVLAGNENLNGLVEKTIIGAMSRDSALRYFERVPNKAVITGGDRNDVSLAALDTSMACLILTGGLLPSQEVVDRARSLGVPLISVREDTLAASEAIDKLIARIDPNDEKKIKLIKDEVARNIDVGRILH</sequence>
<proteinExistence type="predicted"/>
<dbReference type="SUPFAM" id="SSF52540">
    <property type="entry name" value="P-loop containing nucleoside triphosphate hydrolases"/>
    <property type="match status" value="1"/>
</dbReference>
<evidence type="ECO:0000313" key="3">
    <source>
        <dbReference type="Proteomes" id="UP000001882"/>
    </source>
</evidence>
<dbReference type="Pfam" id="PF13500">
    <property type="entry name" value="AAA_26"/>
    <property type="match status" value="1"/>
</dbReference>
<gene>
    <name evidence="2" type="ordered locus">MCP_1174</name>
</gene>
<dbReference type="PATRIC" id="fig|304371.9.peg.1208"/>
<dbReference type="InterPro" id="IPR050500">
    <property type="entry name" value="Phos_Acetyltrans/Butyryltrans"/>
</dbReference>
<evidence type="ECO:0000313" key="2">
    <source>
        <dbReference type="EMBL" id="BAI61246.1"/>
    </source>
</evidence>
<dbReference type="Gene3D" id="3.40.1390.20">
    <property type="entry name" value="HprK N-terminal domain-like"/>
    <property type="match status" value="1"/>
</dbReference>
<dbReference type="Pfam" id="PF07085">
    <property type="entry name" value="DRTGG"/>
    <property type="match status" value="1"/>
</dbReference>
<name>D1YXS4_METPS</name>
<reference evidence="3" key="3">
    <citation type="journal article" date="2011" name="PLoS ONE">
        <title>Genome sequence of a mesophilic hydrogenotrophic methanogen Methanocella paludicola, the first cultivated representative of the order Methanocellales.</title>
        <authorList>
            <person name="Sakai S."/>
            <person name="Takaki Y."/>
            <person name="Shimamura S."/>
            <person name="Sekine M."/>
            <person name="Tajima T."/>
            <person name="Kosugi H."/>
            <person name="Ichikawa N."/>
            <person name="Tasumi E."/>
            <person name="Hiraki A.T."/>
            <person name="Shimizu A."/>
            <person name="Kato Y."/>
            <person name="Nishiko R."/>
            <person name="Mori K."/>
            <person name="Fujita N."/>
            <person name="Imachi H."/>
            <person name="Takai K."/>
        </authorList>
    </citation>
    <scope>NUCLEOTIDE SEQUENCE [LARGE SCALE GENOMIC DNA]</scope>
    <source>
        <strain evidence="3">DSM 17711 / JCM 13418 / NBRC 101707 / SANAE</strain>
    </source>
</reference>
<reference evidence="2 3" key="1">
    <citation type="journal article" date="2007" name="Appl. Environ. Microbiol.">
        <title>Isolation of key methanogens for global methane emission from rice paddy fields: a novel isolate affiliated with the clone cluster rice cluster I.</title>
        <authorList>
            <person name="Sakai S."/>
            <person name="Imachi H."/>
            <person name="Sekiguchi Y."/>
            <person name="Ohashi A."/>
            <person name="Harada H."/>
            <person name="Kamagata Y."/>
        </authorList>
    </citation>
    <scope>NUCLEOTIDE SEQUENCE [LARGE SCALE GENOMIC DNA]</scope>
    <source>
        <strain evidence="3">DSM 17711 / JCM 13418 / NBRC 101707 / SANAE</strain>
    </source>
</reference>
<dbReference type="Gene3D" id="3.40.50.300">
    <property type="entry name" value="P-loop containing nucleotide triphosphate hydrolases"/>
    <property type="match status" value="1"/>
</dbReference>
<dbReference type="InterPro" id="IPR028979">
    <property type="entry name" value="Ser_kin/Pase_Hpr-like_N_sf"/>
</dbReference>
<dbReference type="PANTHER" id="PTHR43356">
    <property type="entry name" value="PHOSPHATE ACETYLTRANSFERASE"/>
    <property type="match status" value="1"/>
</dbReference>
<dbReference type="Proteomes" id="UP000001882">
    <property type="component" value="Chromosome"/>
</dbReference>
<dbReference type="SUPFAM" id="SSF75138">
    <property type="entry name" value="HprK N-terminal domain-like"/>
    <property type="match status" value="1"/>
</dbReference>
<protein>
    <recommendedName>
        <fullName evidence="1">DRTGG domain-containing protein</fullName>
    </recommendedName>
</protein>
<dbReference type="KEGG" id="mpd:MCP_1174"/>
<dbReference type="InterPro" id="IPR010766">
    <property type="entry name" value="DRTGG"/>
</dbReference>
<accession>D1YXS4</accession>
<dbReference type="EMBL" id="AP011532">
    <property type="protein sequence ID" value="BAI61246.1"/>
    <property type="molecule type" value="Genomic_DNA"/>
</dbReference>
<dbReference type="CDD" id="cd03109">
    <property type="entry name" value="DTBS"/>
    <property type="match status" value="1"/>
</dbReference>
<dbReference type="AlphaFoldDB" id="D1YXS4"/>